<keyword evidence="2" id="KW-1185">Reference proteome</keyword>
<name>A0A9P5UAB4_9AGAR</name>
<accession>A0A9P5UAB4</accession>
<dbReference type="SUPFAM" id="SSF56112">
    <property type="entry name" value="Protein kinase-like (PK-like)"/>
    <property type="match status" value="1"/>
</dbReference>
<gene>
    <name evidence="1" type="ORF">BDP27DRAFT_1497696</name>
</gene>
<protein>
    <recommendedName>
        <fullName evidence="3">Protein kinase domain-containing protein</fullName>
    </recommendedName>
</protein>
<organism evidence="1 2">
    <name type="scientific">Rhodocollybia butyracea</name>
    <dbReference type="NCBI Taxonomy" id="206335"/>
    <lineage>
        <taxon>Eukaryota</taxon>
        <taxon>Fungi</taxon>
        <taxon>Dikarya</taxon>
        <taxon>Basidiomycota</taxon>
        <taxon>Agaricomycotina</taxon>
        <taxon>Agaricomycetes</taxon>
        <taxon>Agaricomycetidae</taxon>
        <taxon>Agaricales</taxon>
        <taxon>Marasmiineae</taxon>
        <taxon>Omphalotaceae</taxon>
        <taxon>Rhodocollybia</taxon>
    </lineage>
</organism>
<reference evidence="1" key="1">
    <citation type="submission" date="2020-11" db="EMBL/GenBank/DDBJ databases">
        <authorList>
            <consortium name="DOE Joint Genome Institute"/>
            <person name="Ahrendt S."/>
            <person name="Riley R."/>
            <person name="Andreopoulos W."/>
            <person name="Labutti K."/>
            <person name="Pangilinan J."/>
            <person name="Ruiz-Duenas F.J."/>
            <person name="Barrasa J.M."/>
            <person name="Sanchez-Garcia M."/>
            <person name="Camarero S."/>
            <person name="Miyauchi S."/>
            <person name="Serrano A."/>
            <person name="Linde D."/>
            <person name="Babiker R."/>
            <person name="Drula E."/>
            <person name="Ayuso-Fernandez I."/>
            <person name="Pacheco R."/>
            <person name="Padilla G."/>
            <person name="Ferreira P."/>
            <person name="Barriuso J."/>
            <person name="Kellner H."/>
            <person name="Castanera R."/>
            <person name="Alfaro M."/>
            <person name="Ramirez L."/>
            <person name="Pisabarro A.G."/>
            <person name="Kuo A."/>
            <person name="Tritt A."/>
            <person name="Lipzen A."/>
            <person name="He G."/>
            <person name="Yan M."/>
            <person name="Ng V."/>
            <person name="Cullen D."/>
            <person name="Martin F."/>
            <person name="Rosso M.-N."/>
            <person name="Henrissat B."/>
            <person name="Hibbett D."/>
            <person name="Martinez A.T."/>
            <person name="Grigoriev I.V."/>
        </authorList>
    </citation>
    <scope>NUCLEOTIDE SEQUENCE</scope>
    <source>
        <strain evidence="1">AH 40177</strain>
    </source>
</reference>
<proteinExistence type="predicted"/>
<sequence>MNMLATRGLRLTEAREEAISVSDVESRRFLNKALVEYKAFRQLQTSKKNCLHWLNIEMAEHMMDYIQLLLDLRNEVVASPTQKYEDLHGLLRYLSSKFQLLPPSLIIHDVEKEGTNAVAGGGFADIWRGKVKGRSVCLKVLRLFLEQDERARMNIRDQFCREALVWRQLRHPNILPLLGSTPICSLLPFA</sequence>
<dbReference type="InterPro" id="IPR011009">
    <property type="entry name" value="Kinase-like_dom_sf"/>
</dbReference>
<evidence type="ECO:0000313" key="1">
    <source>
        <dbReference type="EMBL" id="KAF9071881.1"/>
    </source>
</evidence>
<dbReference type="EMBL" id="JADNRY010000029">
    <property type="protein sequence ID" value="KAF9071881.1"/>
    <property type="molecule type" value="Genomic_DNA"/>
</dbReference>
<dbReference type="Gene3D" id="3.30.200.20">
    <property type="entry name" value="Phosphorylase Kinase, domain 1"/>
    <property type="match status" value="1"/>
</dbReference>
<dbReference type="OrthoDB" id="3236663at2759"/>
<dbReference type="Proteomes" id="UP000772434">
    <property type="component" value="Unassembled WGS sequence"/>
</dbReference>
<evidence type="ECO:0000313" key="2">
    <source>
        <dbReference type="Proteomes" id="UP000772434"/>
    </source>
</evidence>
<dbReference type="AlphaFoldDB" id="A0A9P5UAB4"/>
<comment type="caution">
    <text evidence="1">The sequence shown here is derived from an EMBL/GenBank/DDBJ whole genome shotgun (WGS) entry which is preliminary data.</text>
</comment>
<evidence type="ECO:0008006" key="3">
    <source>
        <dbReference type="Google" id="ProtNLM"/>
    </source>
</evidence>